<sequence>MTRQSKIQSLRDIWSALYWTIQRPEKRTRWEDVGGQINALTAEATILVSKELFLACPLTALSPRQV</sequence>
<gene>
    <name evidence="1" type="ORF">K435DRAFT_881241</name>
</gene>
<organism evidence="1 2">
    <name type="scientific">Dendrothele bispora (strain CBS 962.96)</name>
    <dbReference type="NCBI Taxonomy" id="1314807"/>
    <lineage>
        <taxon>Eukaryota</taxon>
        <taxon>Fungi</taxon>
        <taxon>Dikarya</taxon>
        <taxon>Basidiomycota</taxon>
        <taxon>Agaricomycotina</taxon>
        <taxon>Agaricomycetes</taxon>
        <taxon>Agaricomycetidae</taxon>
        <taxon>Agaricales</taxon>
        <taxon>Agaricales incertae sedis</taxon>
        <taxon>Dendrothele</taxon>
    </lineage>
</organism>
<protein>
    <submittedName>
        <fullName evidence="1">Uncharacterized protein</fullName>
    </submittedName>
</protein>
<evidence type="ECO:0000313" key="1">
    <source>
        <dbReference type="EMBL" id="THU75257.1"/>
    </source>
</evidence>
<dbReference type="AlphaFoldDB" id="A0A4S8KIK9"/>
<name>A0A4S8KIK9_DENBC</name>
<evidence type="ECO:0000313" key="2">
    <source>
        <dbReference type="Proteomes" id="UP000297245"/>
    </source>
</evidence>
<dbReference type="Proteomes" id="UP000297245">
    <property type="component" value="Unassembled WGS sequence"/>
</dbReference>
<proteinExistence type="predicted"/>
<reference evidence="1 2" key="1">
    <citation type="journal article" date="2019" name="Nat. Ecol. Evol.">
        <title>Megaphylogeny resolves global patterns of mushroom evolution.</title>
        <authorList>
            <person name="Varga T."/>
            <person name="Krizsan K."/>
            <person name="Foldi C."/>
            <person name="Dima B."/>
            <person name="Sanchez-Garcia M."/>
            <person name="Sanchez-Ramirez S."/>
            <person name="Szollosi G.J."/>
            <person name="Szarkandi J.G."/>
            <person name="Papp V."/>
            <person name="Albert L."/>
            <person name="Andreopoulos W."/>
            <person name="Angelini C."/>
            <person name="Antonin V."/>
            <person name="Barry K.W."/>
            <person name="Bougher N.L."/>
            <person name="Buchanan P."/>
            <person name="Buyck B."/>
            <person name="Bense V."/>
            <person name="Catcheside P."/>
            <person name="Chovatia M."/>
            <person name="Cooper J."/>
            <person name="Damon W."/>
            <person name="Desjardin D."/>
            <person name="Finy P."/>
            <person name="Geml J."/>
            <person name="Haridas S."/>
            <person name="Hughes K."/>
            <person name="Justo A."/>
            <person name="Karasinski D."/>
            <person name="Kautmanova I."/>
            <person name="Kiss B."/>
            <person name="Kocsube S."/>
            <person name="Kotiranta H."/>
            <person name="LaButti K.M."/>
            <person name="Lechner B.E."/>
            <person name="Liimatainen K."/>
            <person name="Lipzen A."/>
            <person name="Lukacs Z."/>
            <person name="Mihaltcheva S."/>
            <person name="Morgado L.N."/>
            <person name="Niskanen T."/>
            <person name="Noordeloos M.E."/>
            <person name="Ohm R.A."/>
            <person name="Ortiz-Santana B."/>
            <person name="Ovrebo C."/>
            <person name="Racz N."/>
            <person name="Riley R."/>
            <person name="Savchenko A."/>
            <person name="Shiryaev A."/>
            <person name="Soop K."/>
            <person name="Spirin V."/>
            <person name="Szebenyi C."/>
            <person name="Tomsovsky M."/>
            <person name="Tulloss R.E."/>
            <person name="Uehling J."/>
            <person name="Grigoriev I.V."/>
            <person name="Vagvolgyi C."/>
            <person name="Papp T."/>
            <person name="Martin F.M."/>
            <person name="Miettinen O."/>
            <person name="Hibbett D.S."/>
            <person name="Nagy L.G."/>
        </authorList>
    </citation>
    <scope>NUCLEOTIDE SEQUENCE [LARGE SCALE GENOMIC DNA]</scope>
    <source>
        <strain evidence="1 2">CBS 962.96</strain>
    </source>
</reference>
<dbReference type="EMBL" id="ML182541">
    <property type="protein sequence ID" value="THU75257.1"/>
    <property type="molecule type" value="Genomic_DNA"/>
</dbReference>
<accession>A0A4S8KIK9</accession>
<keyword evidence="2" id="KW-1185">Reference proteome</keyword>